<feature type="compositionally biased region" description="Basic residues" evidence="4">
    <location>
        <begin position="613"/>
        <end position="624"/>
    </location>
</feature>
<dbReference type="AlphaFoldDB" id="R4XHT7"/>
<gene>
    <name evidence="5" type="ORF">TAPDE_004454</name>
</gene>
<dbReference type="PROSITE" id="PS50005">
    <property type="entry name" value="TPR"/>
    <property type="match status" value="1"/>
</dbReference>
<dbReference type="FunFam" id="1.25.40.1040:FF:000003">
    <property type="entry name" value="N-terminal acetyltransferase A, auxiliary subunit"/>
    <property type="match status" value="1"/>
</dbReference>
<evidence type="ECO:0000256" key="3">
    <source>
        <dbReference type="PROSITE-ProRule" id="PRU00339"/>
    </source>
</evidence>
<dbReference type="PIRSF" id="PIRSF000422">
    <property type="entry name" value="N-terminal-AcTrfase-A_aux_su"/>
    <property type="match status" value="1"/>
</dbReference>
<accession>R4XHT7</accession>
<dbReference type="PANTHER" id="PTHR22767:SF2">
    <property type="entry name" value="N(ALPHA)-ACETYLTRANSFERASE 15_16, ISOFORM A"/>
    <property type="match status" value="1"/>
</dbReference>
<evidence type="ECO:0000256" key="2">
    <source>
        <dbReference type="ARBA" id="ARBA00022803"/>
    </source>
</evidence>
<keyword evidence="1" id="KW-0677">Repeat</keyword>
<keyword evidence="2 3" id="KW-0802">TPR repeat</keyword>
<feature type="region of interest" description="Disordered" evidence="4">
    <location>
        <begin position="601"/>
        <end position="635"/>
    </location>
</feature>
<dbReference type="Proteomes" id="UP000013776">
    <property type="component" value="Unassembled WGS sequence"/>
</dbReference>
<dbReference type="Pfam" id="PF12569">
    <property type="entry name" value="NatA_aux_su"/>
    <property type="match status" value="1"/>
</dbReference>
<sequence>MPPKIAKAADKSLDRNHALLFKQVLQHYEQKEYKKGVKTADTILKKYPTHGETMAMKGLILTNMDKKEEGWECVRKGLRNDLKSHICWHVYGLLYRADRNYEESMKCYLNALKYDPDNLVVLRDLAVIQSQLRIYPGLIETRRNLMVRQPDIRGQHTAYAVAYHLDGDYTNALKILAEYDEKLLVKPKHNAEHSLTTLYYNTILAESGDYKKALLHLDLVEIQILDKLEVLERRARYNSKLGNSQVSAELYRQLLDINPDCHRYYAGLEVALGYRTDSSIKNEQTQQASETYSELQKLYPKASAPRRRPLDWLSGDDFQQAADKYLRHLLQKGVPSTFVDIKALYDSQSKADTIENLALSYLTEFKQTTVLDANGSSHENGQVAVPAEAPTSYLWTLYFLAQSYDHRRKLQQAIETIDKAIDHTPTLVELHLTKARILKHCGSPSLAAEQMNVARELDLQDRFINTKSTKYYLRADLNAEAMNTISLFVNSTLGGGSIGDLQEMQSINFIVEDGLSYLRQSLHGLALKRFESVKKAVDQWYEDEFDFHQYCFRKGTIDAYVESMRWEDSVYTHSVYKRAAAGAIRALLDLHRVPALKQGPLESSHLSDADKKKEKKRIQKVRARCSKDATKEADKKDGVDMHRKIDLDPVGDKLISTTTPLEDALVYLNPWLHDSPRDATALLLASEVYIEQGALEKAVEMLSQIPDQDTHFLIYNLHQRSESSDSPSSKVTEYITTQLDGQSCKDWNSQFLKQASTASDFLSGIKVAKALNVPVQDTILGWNLDMRHTTFAQVKELWALLKSTSTEEAELKRFEEKVKEVWTLAEL</sequence>
<dbReference type="InterPro" id="IPR021183">
    <property type="entry name" value="NatA_aux_su"/>
</dbReference>
<evidence type="ECO:0000256" key="1">
    <source>
        <dbReference type="ARBA" id="ARBA00022737"/>
    </source>
</evidence>
<evidence type="ECO:0000256" key="4">
    <source>
        <dbReference type="SAM" id="MobiDB-lite"/>
    </source>
</evidence>
<proteinExistence type="predicted"/>
<organism evidence="5 6">
    <name type="scientific">Taphrina deformans (strain PYCC 5710 / ATCC 11124 / CBS 356.35 / IMI 108563 / JCM 9778 / NBRC 8474)</name>
    <name type="common">Peach leaf curl fungus</name>
    <name type="synonym">Lalaria deformans</name>
    <dbReference type="NCBI Taxonomy" id="1097556"/>
    <lineage>
        <taxon>Eukaryota</taxon>
        <taxon>Fungi</taxon>
        <taxon>Dikarya</taxon>
        <taxon>Ascomycota</taxon>
        <taxon>Taphrinomycotina</taxon>
        <taxon>Taphrinomycetes</taxon>
        <taxon>Taphrinales</taxon>
        <taxon>Taphrinaceae</taxon>
        <taxon>Taphrina</taxon>
    </lineage>
</organism>
<reference evidence="5 6" key="1">
    <citation type="journal article" date="2013" name="MBio">
        <title>Genome sequencing of the plant pathogen Taphrina deformans, the causal agent of peach leaf curl.</title>
        <authorList>
            <person name="Cisse O.H."/>
            <person name="Almeida J.M.G.C.F."/>
            <person name="Fonseca A."/>
            <person name="Kumar A.A."/>
            <person name="Salojaervi J."/>
            <person name="Overmyer K."/>
            <person name="Hauser P.M."/>
            <person name="Pagni M."/>
        </authorList>
    </citation>
    <scope>NUCLEOTIDE SEQUENCE [LARGE SCALE GENOMIC DNA]</scope>
    <source>
        <strain evidence="6">PYCC 5710 / ATCC 11124 / CBS 356.35 / IMI 108563 / JCM 9778 / NBRC 8474</strain>
    </source>
</reference>
<dbReference type="Gene3D" id="1.25.40.1040">
    <property type="match status" value="1"/>
</dbReference>
<name>R4XHT7_TAPDE</name>
<dbReference type="Pfam" id="PF13181">
    <property type="entry name" value="TPR_8"/>
    <property type="match status" value="1"/>
</dbReference>
<dbReference type="VEuPathDB" id="FungiDB:TAPDE_004454"/>
<dbReference type="PANTHER" id="PTHR22767">
    <property type="entry name" value="N-TERMINAL ACETYLTRANSFERASE-RELATED"/>
    <property type="match status" value="1"/>
</dbReference>
<feature type="compositionally biased region" description="Basic and acidic residues" evidence="4">
    <location>
        <begin position="625"/>
        <end position="635"/>
    </location>
</feature>
<keyword evidence="6" id="KW-1185">Reference proteome</keyword>
<dbReference type="eggNOG" id="KOG1156">
    <property type="taxonomic scope" value="Eukaryota"/>
</dbReference>
<feature type="repeat" description="TPR" evidence="3">
    <location>
        <begin position="85"/>
        <end position="118"/>
    </location>
</feature>
<dbReference type="SUPFAM" id="SSF48452">
    <property type="entry name" value="TPR-like"/>
    <property type="match status" value="2"/>
</dbReference>
<dbReference type="SMART" id="SM00028">
    <property type="entry name" value="TPR"/>
    <property type="match status" value="4"/>
</dbReference>
<dbReference type="OrthoDB" id="10263032at2759"/>
<dbReference type="STRING" id="1097556.R4XHT7"/>
<protein>
    <submittedName>
        <fullName evidence="5">Uncharacterized protein</fullName>
    </submittedName>
</protein>
<dbReference type="Gene3D" id="1.25.40.1010">
    <property type="match status" value="1"/>
</dbReference>
<dbReference type="InterPro" id="IPR011990">
    <property type="entry name" value="TPR-like_helical_dom_sf"/>
</dbReference>
<dbReference type="GO" id="GO:0031415">
    <property type="term" value="C:NatA complex"/>
    <property type="evidence" value="ECO:0007669"/>
    <property type="project" value="TreeGrafter"/>
</dbReference>
<evidence type="ECO:0000313" key="5">
    <source>
        <dbReference type="EMBL" id="CCG84078.1"/>
    </source>
</evidence>
<comment type="caution">
    <text evidence="5">The sequence shown here is derived from an EMBL/GenBank/DDBJ whole genome shotgun (WGS) entry which is preliminary data.</text>
</comment>
<dbReference type="InterPro" id="IPR019734">
    <property type="entry name" value="TPR_rpt"/>
</dbReference>
<dbReference type="EMBL" id="CAHR02000200">
    <property type="protein sequence ID" value="CCG84078.1"/>
    <property type="molecule type" value="Genomic_DNA"/>
</dbReference>
<evidence type="ECO:0000313" key="6">
    <source>
        <dbReference type="Proteomes" id="UP000013776"/>
    </source>
</evidence>